<feature type="compositionally biased region" description="Polar residues" evidence="1">
    <location>
        <begin position="9"/>
        <end position="19"/>
    </location>
</feature>
<accession>A0A9N9FKZ7</accession>
<organism evidence="2 3">
    <name type="scientific">Funneliformis caledonium</name>
    <dbReference type="NCBI Taxonomy" id="1117310"/>
    <lineage>
        <taxon>Eukaryota</taxon>
        <taxon>Fungi</taxon>
        <taxon>Fungi incertae sedis</taxon>
        <taxon>Mucoromycota</taxon>
        <taxon>Glomeromycotina</taxon>
        <taxon>Glomeromycetes</taxon>
        <taxon>Glomerales</taxon>
        <taxon>Glomeraceae</taxon>
        <taxon>Funneliformis</taxon>
    </lineage>
</organism>
<dbReference type="AlphaFoldDB" id="A0A9N9FKZ7"/>
<dbReference type="Proteomes" id="UP000789570">
    <property type="component" value="Unassembled WGS sequence"/>
</dbReference>
<evidence type="ECO:0000313" key="3">
    <source>
        <dbReference type="Proteomes" id="UP000789570"/>
    </source>
</evidence>
<proteinExistence type="predicted"/>
<sequence>MKPLKNHQKTTNEGQNQRITNKRIKEPPTKIPKYHQKGKEIYELLKPFVDPTIIKCPIIVIGTEKDKAFDLKIIKETANDYGVGFDIIGGASHSIMLDFTWKNAANIILKGSKKKL</sequence>
<evidence type="ECO:0000256" key="1">
    <source>
        <dbReference type="SAM" id="MobiDB-lite"/>
    </source>
</evidence>
<reference evidence="2" key="1">
    <citation type="submission" date="2021-06" db="EMBL/GenBank/DDBJ databases">
        <authorList>
            <person name="Kallberg Y."/>
            <person name="Tangrot J."/>
            <person name="Rosling A."/>
        </authorList>
    </citation>
    <scope>NUCLEOTIDE SEQUENCE</scope>
    <source>
        <strain evidence="2">UK204</strain>
    </source>
</reference>
<name>A0A9N9FKZ7_9GLOM</name>
<protein>
    <submittedName>
        <fullName evidence="2">11916_t:CDS:1</fullName>
    </submittedName>
</protein>
<comment type="caution">
    <text evidence="2">The sequence shown here is derived from an EMBL/GenBank/DDBJ whole genome shotgun (WGS) entry which is preliminary data.</text>
</comment>
<dbReference type="EMBL" id="CAJVPQ010001241">
    <property type="protein sequence ID" value="CAG8540400.1"/>
    <property type="molecule type" value="Genomic_DNA"/>
</dbReference>
<gene>
    <name evidence="2" type="ORF">FCALED_LOCUS5610</name>
</gene>
<feature type="region of interest" description="Disordered" evidence="1">
    <location>
        <begin position="1"/>
        <end position="32"/>
    </location>
</feature>
<keyword evidence="3" id="KW-1185">Reference proteome</keyword>
<dbReference type="OrthoDB" id="8119704at2759"/>
<evidence type="ECO:0000313" key="2">
    <source>
        <dbReference type="EMBL" id="CAG8540400.1"/>
    </source>
</evidence>